<dbReference type="InterPro" id="IPR037045">
    <property type="entry name" value="S8pro/Inhibitor_I9_sf"/>
</dbReference>
<dbReference type="InterPro" id="IPR015500">
    <property type="entry name" value="Peptidase_S8_subtilisin-rel"/>
</dbReference>
<keyword evidence="4" id="KW-0479">Metal-binding</keyword>
<dbReference type="CDD" id="cd07477">
    <property type="entry name" value="Peptidases_S8_Subtilisin_subset"/>
    <property type="match status" value="1"/>
</dbReference>
<comment type="caution">
    <text evidence="11">The sequence shown here is derived from an EMBL/GenBank/DDBJ whole genome shotgun (WGS) entry which is preliminary data.</text>
</comment>
<reference evidence="12" key="1">
    <citation type="journal article" date="2019" name="Int. J. Syst. Evol. Microbiol.">
        <title>The Global Catalogue of Microorganisms (GCM) 10K type strain sequencing project: providing services to taxonomists for standard genome sequencing and annotation.</title>
        <authorList>
            <consortium name="The Broad Institute Genomics Platform"/>
            <consortium name="The Broad Institute Genome Sequencing Center for Infectious Disease"/>
            <person name="Wu L."/>
            <person name="Ma J."/>
        </authorList>
    </citation>
    <scope>NUCLEOTIDE SEQUENCE [LARGE SCALE GENOMIC DNA]</scope>
    <source>
        <strain evidence="12">CCM 7480</strain>
    </source>
</reference>
<evidence type="ECO:0000256" key="6">
    <source>
        <dbReference type="ARBA" id="ARBA00022825"/>
    </source>
</evidence>
<dbReference type="Gene3D" id="3.30.70.80">
    <property type="entry name" value="Peptidase S8 propeptide/proteinase inhibitor I9"/>
    <property type="match status" value="1"/>
</dbReference>
<feature type="domain" description="Peptidase S8/S53" evidence="9">
    <location>
        <begin position="437"/>
        <end position="503"/>
    </location>
</feature>
<dbReference type="Pfam" id="PF00082">
    <property type="entry name" value="Peptidase_S8"/>
    <property type="match status" value="2"/>
</dbReference>
<dbReference type="SUPFAM" id="SSF54897">
    <property type="entry name" value="Protease propeptides/inhibitors"/>
    <property type="match status" value="1"/>
</dbReference>
<feature type="active site" description="Charge relay system" evidence="7">
    <location>
        <position position="177"/>
    </location>
</feature>
<accession>A0ABV7PT48</accession>
<dbReference type="PRINTS" id="PR00723">
    <property type="entry name" value="SUBTILISIN"/>
</dbReference>
<evidence type="ECO:0000256" key="8">
    <source>
        <dbReference type="SAM" id="SignalP"/>
    </source>
</evidence>
<dbReference type="InterPro" id="IPR003137">
    <property type="entry name" value="PA_domain"/>
</dbReference>
<dbReference type="InterPro" id="IPR022398">
    <property type="entry name" value="Peptidase_S8_His-AS"/>
</dbReference>
<feature type="chain" id="PRO_5045691359" evidence="8">
    <location>
        <begin position="31"/>
        <end position="521"/>
    </location>
</feature>
<comment type="similarity">
    <text evidence="1 7">Belongs to the peptidase S8 family.</text>
</comment>
<keyword evidence="2" id="KW-0964">Secreted</keyword>
<evidence type="ECO:0000256" key="5">
    <source>
        <dbReference type="ARBA" id="ARBA00022801"/>
    </source>
</evidence>
<evidence type="ECO:0000313" key="11">
    <source>
        <dbReference type="EMBL" id="MFC3461002.1"/>
    </source>
</evidence>
<protein>
    <submittedName>
        <fullName evidence="11">S8 family serine peptidase</fullName>
    </submittedName>
</protein>
<evidence type="ECO:0000256" key="2">
    <source>
        <dbReference type="ARBA" id="ARBA00022512"/>
    </source>
</evidence>
<evidence type="ECO:0000313" key="12">
    <source>
        <dbReference type="Proteomes" id="UP001595665"/>
    </source>
</evidence>
<keyword evidence="6 7" id="KW-0720">Serine protease</keyword>
<feature type="active site" description="Charge relay system" evidence="7">
    <location>
        <position position="455"/>
    </location>
</feature>
<keyword evidence="3 7" id="KW-0645">Protease</keyword>
<dbReference type="PROSITE" id="PS51892">
    <property type="entry name" value="SUBTILASE"/>
    <property type="match status" value="1"/>
</dbReference>
<feature type="domain" description="PA" evidence="10">
    <location>
        <begin position="363"/>
        <end position="430"/>
    </location>
</feature>
<dbReference type="SUPFAM" id="SSF52743">
    <property type="entry name" value="Subtilisin-like"/>
    <property type="match status" value="1"/>
</dbReference>
<feature type="active site" description="Charge relay system" evidence="7">
    <location>
        <position position="144"/>
    </location>
</feature>
<gene>
    <name evidence="11" type="ORF">ACFOPH_22615</name>
</gene>
<dbReference type="PANTHER" id="PTHR43806:SF11">
    <property type="entry name" value="CEREVISIN-RELATED"/>
    <property type="match status" value="1"/>
</dbReference>
<dbReference type="Pfam" id="PF02225">
    <property type="entry name" value="PA"/>
    <property type="match status" value="1"/>
</dbReference>
<evidence type="ECO:0000256" key="4">
    <source>
        <dbReference type="ARBA" id="ARBA00022723"/>
    </source>
</evidence>
<dbReference type="RefSeq" id="WP_379737360.1">
    <property type="nucleotide sequence ID" value="NZ_JBHRVV010000001.1"/>
</dbReference>
<dbReference type="PANTHER" id="PTHR43806">
    <property type="entry name" value="PEPTIDASE S8"/>
    <property type="match status" value="1"/>
</dbReference>
<feature type="signal peptide" evidence="8">
    <location>
        <begin position="1"/>
        <end position="30"/>
    </location>
</feature>
<evidence type="ECO:0000256" key="1">
    <source>
        <dbReference type="ARBA" id="ARBA00011073"/>
    </source>
</evidence>
<proteinExistence type="inferred from homology"/>
<dbReference type="Proteomes" id="UP001595665">
    <property type="component" value="Unassembled WGS sequence"/>
</dbReference>
<keyword evidence="8" id="KW-0732">Signal</keyword>
<dbReference type="PROSITE" id="PS00137">
    <property type="entry name" value="SUBTILASE_HIS"/>
    <property type="match status" value="1"/>
</dbReference>
<dbReference type="EMBL" id="JBHRVV010000001">
    <property type="protein sequence ID" value="MFC3461002.1"/>
    <property type="molecule type" value="Genomic_DNA"/>
</dbReference>
<keyword evidence="12" id="KW-1185">Reference proteome</keyword>
<organism evidence="11 12">
    <name type="scientific">Massilia haematophila</name>
    <dbReference type="NCBI Taxonomy" id="457923"/>
    <lineage>
        <taxon>Bacteria</taxon>
        <taxon>Pseudomonadati</taxon>
        <taxon>Pseudomonadota</taxon>
        <taxon>Betaproteobacteria</taxon>
        <taxon>Burkholderiales</taxon>
        <taxon>Oxalobacteraceae</taxon>
        <taxon>Telluria group</taxon>
        <taxon>Massilia</taxon>
    </lineage>
</organism>
<keyword evidence="5 7" id="KW-0378">Hydrolase</keyword>
<dbReference type="Gene3D" id="3.50.30.30">
    <property type="match status" value="1"/>
</dbReference>
<evidence type="ECO:0000259" key="9">
    <source>
        <dbReference type="Pfam" id="PF00082"/>
    </source>
</evidence>
<dbReference type="PROSITE" id="PS00138">
    <property type="entry name" value="SUBTILASE_SER"/>
    <property type="match status" value="1"/>
</dbReference>
<keyword evidence="2" id="KW-0134">Cell wall</keyword>
<dbReference type="InterPro" id="IPR000209">
    <property type="entry name" value="Peptidase_S8/S53_dom"/>
</dbReference>
<evidence type="ECO:0000259" key="10">
    <source>
        <dbReference type="Pfam" id="PF02225"/>
    </source>
</evidence>
<dbReference type="InterPro" id="IPR036852">
    <property type="entry name" value="Peptidase_S8/S53_dom_sf"/>
</dbReference>
<evidence type="ECO:0000256" key="3">
    <source>
        <dbReference type="ARBA" id="ARBA00022670"/>
    </source>
</evidence>
<dbReference type="Gene3D" id="3.40.50.200">
    <property type="entry name" value="Peptidase S8/S53 domain"/>
    <property type="match status" value="1"/>
</dbReference>
<dbReference type="InterPro" id="IPR034202">
    <property type="entry name" value="Subtilisin_Carlsberg-like"/>
</dbReference>
<name>A0ABV7PT48_9BURK</name>
<feature type="domain" description="Peptidase S8/S53" evidence="9">
    <location>
        <begin position="138"/>
        <end position="321"/>
    </location>
</feature>
<evidence type="ECO:0000256" key="7">
    <source>
        <dbReference type="PROSITE-ProRule" id="PRU01240"/>
    </source>
</evidence>
<dbReference type="InterPro" id="IPR023828">
    <property type="entry name" value="Peptidase_S8_Ser-AS"/>
</dbReference>
<dbReference type="InterPro" id="IPR050131">
    <property type="entry name" value="Peptidase_S8_subtilisin-like"/>
</dbReference>
<sequence length="521" mass="53118">MVQRFTRASRTFSLCILAAAAATVCNPASAAQEETTRVIVAFKPGAKAAMKGAVTAAKGAVKHEIFGTNAMAIEVPVAALKGLQNNPNVEYVEEDAKRYPLALTSPSTGTPYATGQLVPYGIKMVQADQLSDSVAANRKVCIIDSGYDNSHEDLSGNTVTGEYDSGTGWWYTDENHHGTHVAGTIAGINNSGTGVVGVNANKQLKLHIVKVFGNDAWAYSSTLSSAANKCKAAGANVISMSLGGSVSNNTEKNTFASLEAAGILSIAAAGNDGNTRASYPAGYASVVSVGAVDENKQWATFSQYNSKVELAGPGVGVLSTVPMGAGQEAVLTVGSSTYAPGAMEGSPVKTATAPLADFGIGDKVNTAVSGKVCLIQRGTVDFSTKVSNCQASGGVGAVVYNNAAGAFGGTLGTTVTNIPSVTATDVDGAAMKAQLGQSATVGIKTSNYAYYDGTSMATPHVSAVAALVWSYFPACTAVQIRSSLGKSALDLGTAGRDTKYGFGLVQAKAAYDRIKSLGCGN</sequence>